<evidence type="ECO:0000313" key="5">
    <source>
        <dbReference type="Proteomes" id="UP000030762"/>
    </source>
</evidence>
<dbReference type="OrthoDB" id="409189at2759"/>
<keyword evidence="5" id="KW-1185">Reference proteome</keyword>
<reference evidence="4 5" key="1">
    <citation type="submission" date="2012-04" db="EMBL/GenBank/DDBJ databases">
        <title>The Genome Sequence of Saprolegnia declina VS20.</title>
        <authorList>
            <consortium name="The Broad Institute Genome Sequencing Platform"/>
            <person name="Russ C."/>
            <person name="Nusbaum C."/>
            <person name="Tyler B."/>
            <person name="van West P."/>
            <person name="Dieguez-Uribeondo J."/>
            <person name="de Bruijn I."/>
            <person name="Tripathy S."/>
            <person name="Jiang R."/>
            <person name="Young S.K."/>
            <person name="Zeng Q."/>
            <person name="Gargeya S."/>
            <person name="Fitzgerald M."/>
            <person name="Haas B."/>
            <person name="Abouelleil A."/>
            <person name="Alvarado L."/>
            <person name="Arachchi H.M."/>
            <person name="Berlin A."/>
            <person name="Chapman S.B."/>
            <person name="Goldberg J."/>
            <person name="Griggs A."/>
            <person name="Gujja S."/>
            <person name="Hansen M."/>
            <person name="Howarth C."/>
            <person name="Imamovic A."/>
            <person name="Larimer J."/>
            <person name="McCowen C."/>
            <person name="Montmayeur A."/>
            <person name="Murphy C."/>
            <person name="Neiman D."/>
            <person name="Pearson M."/>
            <person name="Priest M."/>
            <person name="Roberts A."/>
            <person name="Saif S."/>
            <person name="Shea T."/>
            <person name="Sisk P."/>
            <person name="Sykes S."/>
            <person name="Wortman J."/>
            <person name="Nusbaum C."/>
            <person name="Birren B."/>
        </authorList>
    </citation>
    <scope>NUCLEOTIDE SEQUENCE [LARGE SCALE GENOMIC DNA]</scope>
    <source>
        <strain evidence="4 5">VS20</strain>
    </source>
</reference>
<dbReference type="GO" id="GO:0005829">
    <property type="term" value="C:cytosol"/>
    <property type="evidence" value="ECO:0007669"/>
    <property type="project" value="TreeGrafter"/>
</dbReference>
<evidence type="ECO:0000259" key="3">
    <source>
        <dbReference type="Pfam" id="PF00733"/>
    </source>
</evidence>
<dbReference type="Pfam" id="PF00733">
    <property type="entry name" value="Asn_synthase"/>
    <property type="match status" value="1"/>
</dbReference>
<protein>
    <recommendedName>
        <fullName evidence="3">Asparagine synthetase domain-containing protein</fullName>
    </recommendedName>
</protein>
<dbReference type="STRING" id="1156394.T0R5I8"/>
<accession>T0R5I8</accession>
<organism evidence="4 5">
    <name type="scientific">Saprolegnia diclina (strain VS20)</name>
    <dbReference type="NCBI Taxonomy" id="1156394"/>
    <lineage>
        <taxon>Eukaryota</taxon>
        <taxon>Sar</taxon>
        <taxon>Stramenopiles</taxon>
        <taxon>Oomycota</taxon>
        <taxon>Saprolegniomycetes</taxon>
        <taxon>Saprolegniales</taxon>
        <taxon>Saprolegniaceae</taxon>
        <taxon>Saprolegnia</taxon>
    </lineage>
</organism>
<dbReference type="Proteomes" id="UP000030762">
    <property type="component" value="Unassembled WGS sequence"/>
</dbReference>
<dbReference type="InterPro" id="IPR050795">
    <property type="entry name" value="Asn_Synthetase"/>
</dbReference>
<dbReference type="Gene3D" id="3.40.50.620">
    <property type="entry name" value="HUPs"/>
    <property type="match status" value="1"/>
</dbReference>
<name>T0R5I8_SAPDV</name>
<dbReference type="InterPro" id="IPR014729">
    <property type="entry name" value="Rossmann-like_a/b/a_fold"/>
</dbReference>
<sequence>MTSGAKIAEARAVLLRSMAAIPSATTAVLLSGGLDTSIIVDTPSGHRFTDAITVSCGPTDKPEHDLAYATAIASAHGLTHHVLSYPDPMDLVNDDPDGALALTIRILETFDPMDLRGGVAITKALQHAKAIGITSIVTGDAADELFAGYSFLTSQSEEKLLAWIQRASAHMKFCGTAIGAALGITVHQPFVHPDVIAFALTCSKDDLVGVDPHKSALVHGKLILRQAFPEATSCWRTKVPLETGSGTTPLATLFQERADPANFEAEKRAVFVGDGIVIRDPEHLHYYRIFKRIFRQEDATSVEPPLPPSTTQAHRGATPGVWTCTVKRFDSDPCIQCGFQLERPEQYFCKTCGAWPARASGPPS</sequence>
<dbReference type="RefSeq" id="XP_008605379.1">
    <property type="nucleotide sequence ID" value="XM_008607157.1"/>
</dbReference>
<dbReference type="VEuPathDB" id="FungiDB:SDRG_01623"/>
<dbReference type="GeneID" id="19942350"/>
<keyword evidence="2" id="KW-0067">ATP-binding</keyword>
<dbReference type="OMA" id="PMEVVNC"/>
<dbReference type="InterPro" id="IPR001962">
    <property type="entry name" value="Asn_synthase"/>
</dbReference>
<dbReference type="SUPFAM" id="SSF52402">
    <property type="entry name" value="Adenine nucleotide alpha hydrolases-like"/>
    <property type="match status" value="1"/>
</dbReference>
<proteinExistence type="predicted"/>
<dbReference type="AlphaFoldDB" id="T0R5I8"/>
<evidence type="ECO:0000256" key="1">
    <source>
        <dbReference type="ARBA" id="ARBA00022741"/>
    </source>
</evidence>
<dbReference type="eggNOG" id="KOG0571">
    <property type="taxonomic scope" value="Eukaryota"/>
</dbReference>
<keyword evidence="1" id="KW-0547">Nucleotide-binding</keyword>
<dbReference type="GO" id="GO:0005524">
    <property type="term" value="F:ATP binding"/>
    <property type="evidence" value="ECO:0007669"/>
    <property type="project" value="UniProtKB-KW"/>
</dbReference>
<dbReference type="CDD" id="cd01991">
    <property type="entry name" value="Asn_synthase_B_C"/>
    <property type="match status" value="1"/>
</dbReference>
<dbReference type="InParanoid" id="T0R5I8"/>
<dbReference type="GO" id="GO:0004066">
    <property type="term" value="F:asparagine synthase (glutamine-hydrolyzing) activity"/>
    <property type="evidence" value="ECO:0007669"/>
    <property type="project" value="InterPro"/>
</dbReference>
<evidence type="ECO:0000256" key="2">
    <source>
        <dbReference type="ARBA" id="ARBA00022840"/>
    </source>
</evidence>
<evidence type="ECO:0000313" key="4">
    <source>
        <dbReference type="EMBL" id="EQC41665.1"/>
    </source>
</evidence>
<dbReference type="EMBL" id="JH767134">
    <property type="protein sequence ID" value="EQC41665.1"/>
    <property type="molecule type" value="Genomic_DNA"/>
</dbReference>
<dbReference type="PANTHER" id="PTHR11772">
    <property type="entry name" value="ASPARAGINE SYNTHETASE"/>
    <property type="match status" value="1"/>
</dbReference>
<dbReference type="GO" id="GO:0006529">
    <property type="term" value="P:asparagine biosynthetic process"/>
    <property type="evidence" value="ECO:0007669"/>
    <property type="project" value="InterPro"/>
</dbReference>
<dbReference type="PANTHER" id="PTHR11772:SF46">
    <property type="entry name" value="ASPARAGINE SYNTHETASE DOMAIN-CONTAINING PROTEIN"/>
    <property type="match status" value="1"/>
</dbReference>
<gene>
    <name evidence="4" type="ORF">SDRG_01623</name>
</gene>
<feature type="domain" description="Asparagine synthetase" evidence="3">
    <location>
        <begin position="25"/>
        <end position="165"/>
    </location>
</feature>